<dbReference type="EMBL" id="JAWDGP010006291">
    <property type="protein sequence ID" value="KAK3743910.1"/>
    <property type="molecule type" value="Genomic_DNA"/>
</dbReference>
<accession>A0AAE0YFH3</accession>
<dbReference type="AlphaFoldDB" id="A0AAE0YFH3"/>
<evidence type="ECO:0000313" key="7">
    <source>
        <dbReference type="EMBL" id="KAK3743910.1"/>
    </source>
</evidence>
<feature type="domain" description="Synapsin pre-ATP-grasp" evidence="6">
    <location>
        <begin position="214"/>
        <end position="315"/>
    </location>
</feature>
<dbReference type="SUPFAM" id="SSF52440">
    <property type="entry name" value="PreATP-grasp domain"/>
    <property type="match status" value="1"/>
</dbReference>
<comment type="similarity">
    <text evidence="1">Belongs to the synapsin family.</text>
</comment>
<evidence type="ECO:0000256" key="3">
    <source>
        <dbReference type="ARBA" id="ARBA00023018"/>
    </source>
</evidence>
<evidence type="ECO:0000256" key="1">
    <source>
        <dbReference type="ARBA" id="ARBA00008243"/>
    </source>
</evidence>
<proteinExistence type="inferred from homology"/>
<keyword evidence="8" id="KW-1185">Reference proteome</keyword>
<organism evidence="7 8">
    <name type="scientific">Elysia crispata</name>
    <name type="common">lettuce slug</name>
    <dbReference type="NCBI Taxonomy" id="231223"/>
    <lineage>
        <taxon>Eukaryota</taxon>
        <taxon>Metazoa</taxon>
        <taxon>Spiralia</taxon>
        <taxon>Lophotrochozoa</taxon>
        <taxon>Mollusca</taxon>
        <taxon>Gastropoda</taxon>
        <taxon>Heterobranchia</taxon>
        <taxon>Euthyneura</taxon>
        <taxon>Panpulmonata</taxon>
        <taxon>Sacoglossa</taxon>
        <taxon>Placobranchoidea</taxon>
        <taxon>Plakobranchidae</taxon>
        <taxon>Elysia</taxon>
    </lineage>
</organism>
<evidence type="ECO:0000256" key="5">
    <source>
        <dbReference type="SAM" id="MobiDB-lite"/>
    </source>
</evidence>
<sequence>MQIVWGADEERKGDTQRHRQRDIKTREVRKGEENWKRRYSLAAAAELSFYCRSVVTQKVDLKPLLDRVTDIRVKSRTSSSFIYLGPFIQTSESAAKLRDTFSYLISHPAVPSVTIFSPCVPHQPATISFSNFKDSFGSGMNYLRRRFSSGDLQGEASDKQPDGAPPAGVGGLNFKKGPSPSAPNSPSKSSGGSGAGGLSQRLFSSSSSSKPAFNKDRCKTLLVIDDQHTDWSKYFRGKKLFGDWDVRVEQAEFHELNLAAYSDTGAMVDIQVIRGGSKVVRSFKPDFLLIRQHVRDAHQDWRNLLLGFKYGAIPSVNSLTAEYNFLDKPWVMVSAPSKINGTWKIDPAGHGRIQKERRRPRQKGWTGTIKDQLGLSFGEAFIKLKPNKDGEKWSSDHPWCPNVI</sequence>
<feature type="region of interest" description="Disordered" evidence="5">
    <location>
        <begin position="151"/>
        <end position="213"/>
    </location>
</feature>
<dbReference type="InterPro" id="IPR001359">
    <property type="entry name" value="Synapsin"/>
</dbReference>
<reference evidence="7" key="1">
    <citation type="journal article" date="2023" name="G3 (Bethesda)">
        <title>A reference genome for the long-term kleptoplast-retaining sea slug Elysia crispata morphotype clarki.</title>
        <authorList>
            <person name="Eastman K.E."/>
            <person name="Pendleton A.L."/>
            <person name="Shaikh M.A."/>
            <person name="Suttiyut T."/>
            <person name="Ogas R."/>
            <person name="Tomko P."/>
            <person name="Gavelis G."/>
            <person name="Widhalm J.R."/>
            <person name="Wisecaver J.H."/>
        </authorList>
    </citation>
    <scope>NUCLEOTIDE SEQUENCE</scope>
    <source>
        <strain evidence="7">ECLA1</strain>
    </source>
</reference>
<dbReference type="Gene3D" id="3.40.50.20">
    <property type="match status" value="1"/>
</dbReference>
<dbReference type="InterPro" id="IPR020897">
    <property type="entry name" value="Synapsin_pre-ATP-grasp_dom"/>
</dbReference>
<keyword evidence="2" id="KW-0597">Phosphoprotein</keyword>
<comment type="subcellular location">
    <subcellularLocation>
        <location evidence="4">Synapse</location>
    </subcellularLocation>
</comment>
<dbReference type="Proteomes" id="UP001283361">
    <property type="component" value="Unassembled WGS sequence"/>
</dbReference>
<dbReference type="PANTHER" id="PTHR10841:SF17">
    <property type="entry name" value="SYNAPSIN"/>
    <property type="match status" value="1"/>
</dbReference>
<dbReference type="PRINTS" id="PR01368">
    <property type="entry name" value="SYNAPSIN"/>
</dbReference>
<dbReference type="InterPro" id="IPR016185">
    <property type="entry name" value="PreATP-grasp_dom_sf"/>
</dbReference>
<protein>
    <recommendedName>
        <fullName evidence="6">Synapsin pre-ATP-grasp domain-containing protein</fullName>
    </recommendedName>
</protein>
<gene>
    <name evidence="7" type="ORF">RRG08_054798</name>
</gene>
<dbReference type="Pfam" id="PF10581">
    <property type="entry name" value="Synapsin_N"/>
    <property type="match status" value="1"/>
</dbReference>
<dbReference type="PANTHER" id="PTHR10841">
    <property type="entry name" value="SYNAPSIN"/>
    <property type="match status" value="1"/>
</dbReference>
<name>A0AAE0YFH3_9GAST</name>
<dbReference type="FunFam" id="3.40.50.20:FF:000008">
    <property type="entry name" value="Synapsin III"/>
    <property type="match status" value="1"/>
</dbReference>
<evidence type="ECO:0000256" key="4">
    <source>
        <dbReference type="ARBA" id="ARBA00034103"/>
    </source>
</evidence>
<feature type="region of interest" description="Disordered" evidence="5">
    <location>
        <begin position="1"/>
        <end position="21"/>
    </location>
</feature>
<feature type="compositionally biased region" description="Low complexity" evidence="5">
    <location>
        <begin position="175"/>
        <end position="190"/>
    </location>
</feature>
<dbReference type="Pfam" id="PF02078">
    <property type="entry name" value="Synapsin"/>
    <property type="match status" value="1"/>
</dbReference>
<dbReference type="GO" id="GO:0007269">
    <property type="term" value="P:neurotransmitter secretion"/>
    <property type="evidence" value="ECO:0007669"/>
    <property type="project" value="InterPro"/>
</dbReference>
<evidence type="ECO:0000259" key="6">
    <source>
        <dbReference type="Pfam" id="PF02078"/>
    </source>
</evidence>
<evidence type="ECO:0000256" key="2">
    <source>
        <dbReference type="ARBA" id="ARBA00022553"/>
    </source>
</evidence>
<dbReference type="InterPro" id="IPR019736">
    <property type="entry name" value="Synapsin_P_site"/>
</dbReference>
<comment type="caution">
    <text evidence="7">The sequence shown here is derived from an EMBL/GenBank/DDBJ whole genome shotgun (WGS) entry which is preliminary data.</text>
</comment>
<feature type="compositionally biased region" description="Basic and acidic residues" evidence="5">
    <location>
        <begin position="8"/>
        <end position="21"/>
    </location>
</feature>
<dbReference type="GO" id="GO:0030672">
    <property type="term" value="C:synaptic vesicle membrane"/>
    <property type="evidence" value="ECO:0007669"/>
    <property type="project" value="TreeGrafter"/>
</dbReference>
<keyword evidence="3" id="KW-0770">Synapse</keyword>
<evidence type="ECO:0000313" key="8">
    <source>
        <dbReference type="Proteomes" id="UP001283361"/>
    </source>
</evidence>